<gene>
    <name evidence="1" type="ORF">SAMN05661012_02559</name>
</gene>
<evidence type="ECO:0000313" key="1">
    <source>
        <dbReference type="EMBL" id="SFW56334.1"/>
    </source>
</evidence>
<dbReference type="Proteomes" id="UP000183788">
    <property type="component" value="Unassembled WGS sequence"/>
</dbReference>
<reference evidence="1 2" key="1">
    <citation type="submission" date="2016-11" db="EMBL/GenBank/DDBJ databases">
        <authorList>
            <person name="Jaros S."/>
            <person name="Januszkiewicz K."/>
            <person name="Wedrychowicz H."/>
        </authorList>
    </citation>
    <scope>NUCLEOTIDE SEQUENCE [LARGE SCALE GENOMIC DNA]</scope>
    <source>
        <strain evidence="1 2">DSM 784</strain>
    </source>
</reference>
<dbReference type="AlphaFoldDB" id="A0A1K1QAW7"/>
<name>A0A1K1QAW7_9BACT</name>
<accession>A0A1K1QAW7</accession>
<organism evidence="1 2">
    <name type="scientific">Chitinophaga sancti</name>
    <dbReference type="NCBI Taxonomy" id="1004"/>
    <lineage>
        <taxon>Bacteria</taxon>
        <taxon>Pseudomonadati</taxon>
        <taxon>Bacteroidota</taxon>
        <taxon>Chitinophagia</taxon>
        <taxon>Chitinophagales</taxon>
        <taxon>Chitinophagaceae</taxon>
        <taxon>Chitinophaga</taxon>
    </lineage>
</organism>
<evidence type="ECO:0000313" key="2">
    <source>
        <dbReference type="Proteomes" id="UP000183788"/>
    </source>
</evidence>
<protein>
    <submittedName>
        <fullName evidence="1">Uncharacterized protein</fullName>
    </submittedName>
</protein>
<sequence>MTDIPIAVQSGRAFGVYSLRTKILTLALSITWLLLEATPPSKNIFLPCKYFV</sequence>
<dbReference type="EMBL" id="FPIZ01000007">
    <property type="protein sequence ID" value="SFW56334.1"/>
    <property type="molecule type" value="Genomic_DNA"/>
</dbReference>
<proteinExistence type="predicted"/>
<dbReference type="STRING" id="1004.SAMN05661012_02559"/>